<keyword evidence="9" id="KW-0472">Membrane</keyword>
<dbReference type="InterPro" id="IPR005467">
    <property type="entry name" value="His_kinase_dom"/>
</dbReference>
<keyword evidence="6" id="KW-0418">Kinase</keyword>
<dbReference type="InterPro" id="IPR003660">
    <property type="entry name" value="HAMP_dom"/>
</dbReference>
<dbReference type="PANTHER" id="PTHR43711">
    <property type="entry name" value="TWO-COMPONENT HISTIDINE KINASE"/>
    <property type="match status" value="1"/>
</dbReference>
<dbReference type="InterPro" id="IPR036890">
    <property type="entry name" value="HATPase_C_sf"/>
</dbReference>
<dbReference type="Pfam" id="PF00672">
    <property type="entry name" value="HAMP"/>
    <property type="match status" value="1"/>
</dbReference>
<dbReference type="PRINTS" id="PR00344">
    <property type="entry name" value="BCTRLSENSOR"/>
</dbReference>
<dbReference type="Gene3D" id="1.10.287.130">
    <property type="match status" value="1"/>
</dbReference>
<dbReference type="RefSeq" id="WP_237378823.1">
    <property type="nucleotide sequence ID" value="NZ_CP071793.1"/>
</dbReference>
<evidence type="ECO:0000259" key="10">
    <source>
        <dbReference type="PROSITE" id="PS50109"/>
    </source>
</evidence>
<evidence type="ECO:0000256" key="2">
    <source>
        <dbReference type="ARBA" id="ARBA00004370"/>
    </source>
</evidence>
<dbReference type="Pfam" id="PF02518">
    <property type="entry name" value="HATPase_c"/>
    <property type="match status" value="1"/>
</dbReference>
<feature type="transmembrane region" description="Helical" evidence="9">
    <location>
        <begin position="179"/>
        <end position="201"/>
    </location>
</feature>
<keyword evidence="4" id="KW-0597">Phosphoprotein</keyword>
<dbReference type="CDD" id="cd00075">
    <property type="entry name" value="HATPase"/>
    <property type="match status" value="1"/>
</dbReference>
<dbReference type="SUPFAM" id="SSF55874">
    <property type="entry name" value="ATPase domain of HSP90 chaperone/DNA topoisomerase II/histidine kinase"/>
    <property type="match status" value="1"/>
</dbReference>
<evidence type="ECO:0000256" key="8">
    <source>
        <dbReference type="SAM" id="Coils"/>
    </source>
</evidence>
<evidence type="ECO:0000256" key="1">
    <source>
        <dbReference type="ARBA" id="ARBA00000085"/>
    </source>
</evidence>
<sequence>MAWPRPRSLLHLLLAAFVFVTLPLLTAIYQAGLSFDDLTHQSRNMVFTGIQATRLSQRSRELLLDMERRARQYHILGKADLLALYRADHTEFLGVLTQLRSLLRQADQQRRLNDLRDGAEAVVATLAGEPFDSEVVRKSIERFSRMGDLAAVTAEDSGALVDAELNSLQAAVERTQNTLVFRSLALVPVTLLLISLFTFLINRPIHQLDQAIRRLGTGHFDRSIAVAGPRDLEFLGERLDWLRLRLNSLEQEKNQFLRRMSHELKTPLSSLREGAELLADRVAGPLSPEQTEVVDILDANSRNLQKLIENLLDFNLIQKGAQLQVASLDLSELVAEVVAGHRLTATSKLLRFQLPEQALDLEGDRAKLRTALDNLISNAVSFSPQGGWIRITGSKDSQGVALEVADQGPGIPEAERGKVFDPFFQGSTPRKGHLKGSGIGLSIARECVLAHGGKLDIVDRASGACFRLELPFHPFKEHA</sequence>
<dbReference type="CDD" id="cd00082">
    <property type="entry name" value="HisKA"/>
    <property type="match status" value="1"/>
</dbReference>
<dbReference type="GO" id="GO:0000155">
    <property type="term" value="F:phosphorelay sensor kinase activity"/>
    <property type="evidence" value="ECO:0007669"/>
    <property type="project" value="InterPro"/>
</dbReference>
<dbReference type="SMART" id="SM00387">
    <property type="entry name" value="HATPase_c"/>
    <property type="match status" value="1"/>
</dbReference>
<keyword evidence="7" id="KW-0902">Two-component regulatory system</keyword>
<dbReference type="InterPro" id="IPR050736">
    <property type="entry name" value="Sensor_HK_Regulatory"/>
</dbReference>
<dbReference type="Gene3D" id="6.10.340.10">
    <property type="match status" value="1"/>
</dbReference>
<dbReference type="AlphaFoldDB" id="A0A8A4TJ54"/>
<evidence type="ECO:0000256" key="6">
    <source>
        <dbReference type="ARBA" id="ARBA00022777"/>
    </source>
</evidence>
<dbReference type="Proteomes" id="UP000663929">
    <property type="component" value="Chromosome"/>
</dbReference>
<dbReference type="InterPro" id="IPR003661">
    <property type="entry name" value="HisK_dim/P_dom"/>
</dbReference>
<reference evidence="12" key="1">
    <citation type="submission" date="2021-03" db="EMBL/GenBank/DDBJ databases">
        <title>Acanthopleuribacteraceae sp. M133.</title>
        <authorList>
            <person name="Wang G."/>
        </authorList>
    </citation>
    <scope>NUCLEOTIDE SEQUENCE</scope>
    <source>
        <strain evidence="12">M133</strain>
    </source>
</reference>
<gene>
    <name evidence="12" type="ORF">J3U87_26650</name>
</gene>
<evidence type="ECO:0000256" key="9">
    <source>
        <dbReference type="SAM" id="Phobius"/>
    </source>
</evidence>
<dbReference type="KEGG" id="scor:J3U87_26650"/>
<proteinExistence type="predicted"/>
<keyword evidence="9" id="KW-1133">Transmembrane helix</keyword>
<evidence type="ECO:0000313" key="12">
    <source>
        <dbReference type="EMBL" id="QTD49182.1"/>
    </source>
</evidence>
<comment type="subcellular location">
    <subcellularLocation>
        <location evidence="2">Membrane</location>
    </subcellularLocation>
</comment>
<dbReference type="PANTHER" id="PTHR43711:SF1">
    <property type="entry name" value="HISTIDINE KINASE 1"/>
    <property type="match status" value="1"/>
</dbReference>
<protein>
    <recommendedName>
        <fullName evidence="3">histidine kinase</fullName>
        <ecNumber evidence="3">2.7.13.3</ecNumber>
    </recommendedName>
</protein>
<dbReference type="InterPro" id="IPR004358">
    <property type="entry name" value="Sig_transdc_His_kin-like_C"/>
</dbReference>
<feature type="domain" description="Histidine kinase" evidence="10">
    <location>
        <begin position="259"/>
        <end position="474"/>
    </location>
</feature>
<dbReference type="PROSITE" id="PS50109">
    <property type="entry name" value="HIS_KIN"/>
    <property type="match status" value="1"/>
</dbReference>
<dbReference type="Pfam" id="PF00512">
    <property type="entry name" value="HisKA"/>
    <property type="match status" value="1"/>
</dbReference>
<keyword evidence="13" id="KW-1185">Reference proteome</keyword>
<name>A0A8A4TJ54_SULCO</name>
<dbReference type="GO" id="GO:0016020">
    <property type="term" value="C:membrane"/>
    <property type="evidence" value="ECO:0007669"/>
    <property type="project" value="UniProtKB-SubCell"/>
</dbReference>
<evidence type="ECO:0000313" key="13">
    <source>
        <dbReference type="Proteomes" id="UP000663929"/>
    </source>
</evidence>
<evidence type="ECO:0000259" key="11">
    <source>
        <dbReference type="PROSITE" id="PS50885"/>
    </source>
</evidence>
<dbReference type="SMART" id="SM00388">
    <property type="entry name" value="HisKA"/>
    <property type="match status" value="1"/>
</dbReference>
<dbReference type="InterPro" id="IPR003594">
    <property type="entry name" value="HATPase_dom"/>
</dbReference>
<dbReference type="EC" id="2.7.13.3" evidence="3"/>
<dbReference type="EMBL" id="CP071793">
    <property type="protein sequence ID" value="QTD49182.1"/>
    <property type="molecule type" value="Genomic_DNA"/>
</dbReference>
<organism evidence="12 13">
    <name type="scientific">Sulfidibacter corallicola</name>
    <dbReference type="NCBI Taxonomy" id="2818388"/>
    <lineage>
        <taxon>Bacteria</taxon>
        <taxon>Pseudomonadati</taxon>
        <taxon>Acidobacteriota</taxon>
        <taxon>Holophagae</taxon>
        <taxon>Acanthopleuribacterales</taxon>
        <taxon>Acanthopleuribacteraceae</taxon>
        <taxon>Sulfidibacter</taxon>
    </lineage>
</organism>
<feature type="coiled-coil region" evidence="8">
    <location>
        <begin position="232"/>
        <end position="259"/>
    </location>
</feature>
<evidence type="ECO:0000256" key="4">
    <source>
        <dbReference type="ARBA" id="ARBA00022553"/>
    </source>
</evidence>
<dbReference type="InterPro" id="IPR036097">
    <property type="entry name" value="HisK_dim/P_sf"/>
</dbReference>
<keyword evidence="8" id="KW-0175">Coiled coil</keyword>
<dbReference type="Gene3D" id="3.30.565.10">
    <property type="entry name" value="Histidine kinase-like ATPase, C-terminal domain"/>
    <property type="match status" value="1"/>
</dbReference>
<dbReference type="PROSITE" id="PS50885">
    <property type="entry name" value="HAMP"/>
    <property type="match status" value="1"/>
</dbReference>
<keyword evidence="5" id="KW-0808">Transferase</keyword>
<dbReference type="SUPFAM" id="SSF47384">
    <property type="entry name" value="Homodimeric domain of signal transducing histidine kinase"/>
    <property type="match status" value="1"/>
</dbReference>
<accession>A0A8A4TJ54</accession>
<evidence type="ECO:0000256" key="7">
    <source>
        <dbReference type="ARBA" id="ARBA00023012"/>
    </source>
</evidence>
<keyword evidence="9" id="KW-0812">Transmembrane</keyword>
<evidence type="ECO:0000256" key="5">
    <source>
        <dbReference type="ARBA" id="ARBA00022679"/>
    </source>
</evidence>
<evidence type="ECO:0000256" key="3">
    <source>
        <dbReference type="ARBA" id="ARBA00012438"/>
    </source>
</evidence>
<feature type="domain" description="HAMP" evidence="11">
    <location>
        <begin position="199"/>
        <end position="251"/>
    </location>
</feature>
<comment type="catalytic activity">
    <reaction evidence="1">
        <text>ATP + protein L-histidine = ADP + protein N-phospho-L-histidine.</text>
        <dbReference type="EC" id="2.7.13.3"/>
    </reaction>
</comment>